<comment type="caution">
    <text evidence="3">The sequence shown here is derived from an EMBL/GenBank/DDBJ whole genome shotgun (WGS) entry which is preliminary data.</text>
</comment>
<keyword evidence="1" id="KW-0732">Signal</keyword>
<organism evidence="3 4">
    <name type="scientific">Cerina litoralis</name>
    <dbReference type="NCBI Taxonomy" id="2874477"/>
    <lineage>
        <taxon>Bacteria</taxon>
        <taxon>Pseudomonadati</taxon>
        <taxon>Bacteroidota</taxon>
        <taxon>Flavobacteriia</taxon>
        <taxon>Flavobacteriales</taxon>
        <taxon>Flavobacteriaceae</taxon>
        <taxon>Cerina</taxon>
    </lineage>
</organism>
<protein>
    <submittedName>
        <fullName evidence="3">Gliding motility-associated C-terminal domain-containing protein</fullName>
    </submittedName>
</protein>
<evidence type="ECO:0000259" key="2">
    <source>
        <dbReference type="PROSITE" id="PS50006"/>
    </source>
</evidence>
<feature type="domain" description="FHA" evidence="2">
    <location>
        <begin position="247"/>
        <end position="307"/>
    </location>
</feature>
<evidence type="ECO:0000313" key="3">
    <source>
        <dbReference type="EMBL" id="MCG2462876.1"/>
    </source>
</evidence>
<dbReference type="Proteomes" id="UP001200642">
    <property type="component" value="Unassembled WGS sequence"/>
</dbReference>
<feature type="chain" id="PRO_5042016118" evidence="1">
    <location>
        <begin position="21"/>
        <end position="382"/>
    </location>
</feature>
<dbReference type="Pfam" id="PF13585">
    <property type="entry name" value="CHU_C"/>
    <property type="match status" value="1"/>
</dbReference>
<proteinExistence type="predicted"/>
<dbReference type="InterPro" id="IPR000253">
    <property type="entry name" value="FHA_dom"/>
</dbReference>
<gene>
    <name evidence="3" type="ORF">K8352_19085</name>
</gene>
<dbReference type="PROSITE" id="PS50006">
    <property type="entry name" value="FHA_DOMAIN"/>
    <property type="match status" value="1"/>
</dbReference>
<name>A0AAE3F078_9FLAO</name>
<dbReference type="NCBIfam" id="TIGR04131">
    <property type="entry name" value="Bac_Flav_CTERM"/>
    <property type="match status" value="1"/>
</dbReference>
<feature type="signal peptide" evidence="1">
    <location>
        <begin position="1"/>
        <end position="20"/>
    </location>
</feature>
<evidence type="ECO:0000256" key="1">
    <source>
        <dbReference type="SAM" id="SignalP"/>
    </source>
</evidence>
<reference evidence="3" key="1">
    <citation type="submission" date="2023-02" db="EMBL/GenBank/DDBJ databases">
        <title>Genome of Flavobacteriaceae gen. nov. sp. strain F89.</title>
        <authorList>
            <person name="Wang Y."/>
        </authorList>
    </citation>
    <scope>NUCLEOTIDE SEQUENCE</scope>
    <source>
        <strain evidence="3">F89</strain>
    </source>
</reference>
<dbReference type="AlphaFoldDB" id="A0AAE3F078"/>
<dbReference type="InterPro" id="IPR026341">
    <property type="entry name" value="T9SS_type_B"/>
</dbReference>
<dbReference type="EMBL" id="JAIRBC010000052">
    <property type="protein sequence ID" value="MCG2462876.1"/>
    <property type="molecule type" value="Genomic_DNA"/>
</dbReference>
<dbReference type="RefSeq" id="WP_317904008.1">
    <property type="nucleotide sequence ID" value="NZ_JAIRBC010000052.1"/>
</dbReference>
<evidence type="ECO:0000313" key="4">
    <source>
        <dbReference type="Proteomes" id="UP001200642"/>
    </source>
</evidence>
<sequence length="382" mass="41678">MKKHLSIPLLLLGLLSQAQTGLYNAGNLQVHEGGQMGIHTNLINDGAFDQNTGLVGFYGSSAITISGAFMSVFYDTEVANDRGVTLRTSVSVVNNANFVVGNVITPRDQSATYFNFLKDAFDVGASDASYVEGYVAVTEQKNFTFPVGDDGQLRQLILNSTAVNPIAKCAYFFDNPSHPIPFPENFNTHTKVRDIGSVSETEFWRLEGSATATVTLSWNERSNLAALTDDVKSIIVVGWSKTGKQWVQLGRAAMGGDLSQGFVTSDNFVPDRYEAITFGTMDTPDELLTLDNYLVTPNGDGINDVLVIPQMTQSPNNSIRIYDRNGLKVFEMANYTDQFGGIANTGDLVINRSAGLPAGVYFYLVSLDDLGLKFQGFLYLER</sequence>
<accession>A0AAE3F078</accession>
<keyword evidence="4" id="KW-1185">Reference proteome</keyword>